<dbReference type="AlphaFoldDB" id="A0A2I9D7U6"/>
<sequence>MALPLRRKVTSLAAFWAASTRFRMSCTVWALAVEARAIRVSRGRSRFTPGVFHPLS</sequence>
<evidence type="ECO:0000313" key="1">
    <source>
        <dbReference type="EMBL" id="GBF06580.1"/>
    </source>
</evidence>
<comment type="caution">
    <text evidence="1">The sequence shown here is derived from an EMBL/GenBank/DDBJ whole genome shotgun (WGS) entry which is preliminary data.</text>
</comment>
<reference evidence="2" key="1">
    <citation type="submission" date="2018-01" db="EMBL/GenBank/DDBJ databases">
        <title>Draft Genome Sequence of the Radioresistant Bacterium Deinococcus aerius TR0125, Isolated from the Higher Atmosphere above Japan.</title>
        <authorList>
            <person name="Satoh K."/>
            <person name="Arai H."/>
            <person name="Sanzen T."/>
            <person name="Kawaguchi Y."/>
            <person name="Hayashi H."/>
            <person name="Yokobori S."/>
            <person name="Yamagishi A."/>
            <person name="Oono Y."/>
            <person name="Narumi I."/>
        </authorList>
    </citation>
    <scope>NUCLEOTIDE SEQUENCE [LARGE SCALE GENOMIC DNA]</scope>
    <source>
        <strain evidence="2">TR0125</strain>
    </source>
</reference>
<keyword evidence="2" id="KW-1185">Reference proteome</keyword>
<evidence type="ECO:0000313" key="2">
    <source>
        <dbReference type="Proteomes" id="UP000236569"/>
    </source>
</evidence>
<organism evidence="1 2">
    <name type="scientific">Deinococcus aerius</name>
    <dbReference type="NCBI Taxonomy" id="200253"/>
    <lineage>
        <taxon>Bacteria</taxon>
        <taxon>Thermotogati</taxon>
        <taxon>Deinococcota</taxon>
        <taxon>Deinococci</taxon>
        <taxon>Deinococcales</taxon>
        <taxon>Deinococcaceae</taxon>
        <taxon>Deinococcus</taxon>
    </lineage>
</organism>
<dbReference type="EMBL" id="BFAG01000009">
    <property type="protein sequence ID" value="GBF06580.1"/>
    <property type="molecule type" value="Genomic_DNA"/>
</dbReference>
<name>A0A2I9D7U6_9DEIO</name>
<proteinExistence type="predicted"/>
<dbReference type="Proteomes" id="UP000236569">
    <property type="component" value="Unassembled WGS sequence"/>
</dbReference>
<gene>
    <name evidence="1" type="ORF">DAERI_090166</name>
</gene>
<protein>
    <submittedName>
        <fullName evidence="1">Uncharacterized protein</fullName>
    </submittedName>
</protein>
<accession>A0A2I9D7U6</accession>